<gene>
    <name evidence="2" type="ORF">CEXT_125071</name>
</gene>
<dbReference type="EMBL" id="BPLR01008818">
    <property type="protein sequence ID" value="GIY27443.1"/>
    <property type="molecule type" value="Genomic_DNA"/>
</dbReference>
<feature type="region of interest" description="Disordered" evidence="1">
    <location>
        <begin position="109"/>
        <end position="129"/>
    </location>
</feature>
<reference evidence="2 3" key="1">
    <citation type="submission" date="2021-06" db="EMBL/GenBank/DDBJ databases">
        <title>Caerostris extrusa draft genome.</title>
        <authorList>
            <person name="Kono N."/>
            <person name="Arakawa K."/>
        </authorList>
    </citation>
    <scope>NUCLEOTIDE SEQUENCE [LARGE SCALE GENOMIC DNA]</scope>
</reference>
<protein>
    <submittedName>
        <fullName evidence="2">Uncharacterized protein</fullName>
    </submittedName>
</protein>
<evidence type="ECO:0000256" key="1">
    <source>
        <dbReference type="SAM" id="MobiDB-lite"/>
    </source>
</evidence>
<evidence type="ECO:0000313" key="3">
    <source>
        <dbReference type="Proteomes" id="UP001054945"/>
    </source>
</evidence>
<organism evidence="2 3">
    <name type="scientific">Caerostris extrusa</name>
    <name type="common">Bark spider</name>
    <name type="synonym">Caerostris bankana</name>
    <dbReference type="NCBI Taxonomy" id="172846"/>
    <lineage>
        <taxon>Eukaryota</taxon>
        <taxon>Metazoa</taxon>
        <taxon>Ecdysozoa</taxon>
        <taxon>Arthropoda</taxon>
        <taxon>Chelicerata</taxon>
        <taxon>Arachnida</taxon>
        <taxon>Araneae</taxon>
        <taxon>Araneomorphae</taxon>
        <taxon>Entelegynae</taxon>
        <taxon>Araneoidea</taxon>
        <taxon>Araneidae</taxon>
        <taxon>Caerostris</taxon>
    </lineage>
</organism>
<dbReference type="AlphaFoldDB" id="A0AAV4RYQ4"/>
<dbReference type="Proteomes" id="UP001054945">
    <property type="component" value="Unassembled WGS sequence"/>
</dbReference>
<name>A0AAV4RYQ4_CAEEX</name>
<comment type="caution">
    <text evidence="2">The sequence shown here is derived from an EMBL/GenBank/DDBJ whole genome shotgun (WGS) entry which is preliminary data.</text>
</comment>
<accession>A0AAV4RYQ4</accession>
<proteinExistence type="predicted"/>
<evidence type="ECO:0000313" key="2">
    <source>
        <dbReference type="EMBL" id="GIY27443.1"/>
    </source>
</evidence>
<sequence length="129" mass="15138">MVNTNRGAQSIPMFQNLFDHSWYARNLCFDDRYDCCQNLASARQKRTACWIETLCLMIVRITHDHAKPFLSNRMSFNQPSTPNLMRLHRFKKNPVLCWQRHMASSLLHREINKGKRKDRAGGGEGVQHH</sequence>
<keyword evidence="3" id="KW-1185">Reference proteome</keyword>